<keyword evidence="2" id="KW-1185">Reference proteome</keyword>
<organism evidence="1 2">
    <name type="scientific">Maribacter algarum</name>
    <name type="common">ex Zhang et al. 2020</name>
    <dbReference type="NCBI Taxonomy" id="2578118"/>
    <lineage>
        <taxon>Bacteria</taxon>
        <taxon>Pseudomonadati</taxon>
        <taxon>Bacteroidota</taxon>
        <taxon>Flavobacteriia</taxon>
        <taxon>Flavobacteriales</taxon>
        <taxon>Flavobacteriaceae</taxon>
        <taxon>Maribacter</taxon>
    </lineage>
</organism>
<protein>
    <submittedName>
        <fullName evidence="1">DUF2452 domain-containing protein</fullName>
    </submittedName>
</protein>
<gene>
    <name evidence="1" type="ORF">FEE95_07800</name>
</gene>
<dbReference type="InterPro" id="IPR019534">
    <property type="entry name" value="DUF2452"/>
</dbReference>
<dbReference type="AlphaFoldDB" id="A0A5S3PWF7"/>
<name>A0A5S3PWF7_9FLAO</name>
<evidence type="ECO:0000313" key="2">
    <source>
        <dbReference type="Proteomes" id="UP000310314"/>
    </source>
</evidence>
<dbReference type="EMBL" id="VATY01000001">
    <property type="protein sequence ID" value="TMM59325.1"/>
    <property type="molecule type" value="Genomic_DNA"/>
</dbReference>
<accession>A0A5S3PWF7</accession>
<dbReference type="Pfam" id="PF10504">
    <property type="entry name" value="DUF2452"/>
    <property type="match status" value="1"/>
</dbReference>
<evidence type="ECO:0000313" key="1">
    <source>
        <dbReference type="EMBL" id="TMM59325.1"/>
    </source>
</evidence>
<dbReference type="OrthoDB" id="662061at2"/>
<reference evidence="1 2" key="1">
    <citation type="submission" date="2019-05" db="EMBL/GenBank/DDBJ databases">
        <authorList>
            <person name="Zhang J.-Y."/>
            <person name="Feg X."/>
            <person name="Du Z.-J."/>
        </authorList>
    </citation>
    <scope>NUCLEOTIDE SEQUENCE [LARGE SCALE GENOMIC DNA]</scope>
    <source>
        <strain evidence="1 2">RZ26</strain>
    </source>
</reference>
<sequence length="135" mass="15752">MNKKKKPDNVVFDEETQQYTASLKPYATDVGAPAITTTDTVAWKNRNIHAVNKQISAKYLELKAEYDAMMDQFEYNNLVYSAKFNFEPVIGYTYHLYRNKNEEAFLSVIAPHECNFDYLGTFKLNADKMWEQLKD</sequence>
<dbReference type="RefSeq" id="WP_138657314.1">
    <property type="nucleotide sequence ID" value="NZ_VATY01000001.1"/>
</dbReference>
<comment type="caution">
    <text evidence="1">The sequence shown here is derived from an EMBL/GenBank/DDBJ whole genome shotgun (WGS) entry which is preliminary data.</text>
</comment>
<proteinExistence type="predicted"/>
<dbReference type="Proteomes" id="UP000310314">
    <property type="component" value="Unassembled WGS sequence"/>
</dbReference>